<proteinExistence type="predicted"/>
<evidence type="ECO:0000256" key="1">
    <source>
        <dbReference type="ARBA" id="ARBA00022692"/>
    </source>
</evidence>
<dbReference type="KEGG" id="daer:H9K75_05365"/>
<gene>
    <name evidence="5" type="ORF">H9K75_05365</name>
</gene>
<name>A0A7H0GQ49_9BURK</name>
<dbReference type="AlphaFoldDB" id="A0A7H0GQ49"/>
<dbReference type="InterPro" id="IPR036259">
    <property type="entry name" value="MFS_trans_sf"/>
</dbReference>
<dbReference type="Gene3D" id="1.20.1250.20">
    <property type="entry name" value="MFS general substrate transporter like domains"/>
    <property type="match status" value="1"/>
</dbReference>
<evidence type="ECO:0000313" key="6">
    <source>
        <dbReference type="Proteomes" id="UP000516028"/>
    </source>
</evidence>
<feature type="transmembrane region" description="Helical" evidence="4">
    <location>
        <begin position="274"/>
        <end position="292"/>
    </location>
</feature>
<dbReference type="GO" id="GO:0022857">
    <property type="term" value="F:transmembrane transporter activity"/>
    <property type="evidence" value="ECO:0007669"/>
    <property type="project" value="InterPro"/>
</dbReference>
<organism evidence="5 6">
    <name type="scientific">Diaphorobacter aerolatus</name>
    <dbReference type="NCBI Taxonomy" id="1288495"/>
    <lineage>
        <taxon>Bacteria</taxon>
        <taxon>Pseudomonadati</taxon>
        <taxon>Pseudomonadota</taxon>
        <taxon>Betaproteobacteria</taxon>
        <taxon>Burkholderiales</taxon>
        <taxon>Comamonadaceae</taxon>
        <taxon>Diaphorobacter</taxon>
    </lineage>
</organism>
<feature type="transmembrane region" description="Helical" evidence="4">
    <location>
        <begin position="298"/>
        <end position="322"/>
    </location>
</feature>
<dbReference type="Pfam" id="PF07690">
    <property type="entry name" value="MFS_1"/>
    <property type="match status" value="1"/>
</dbReference>
<feature type="transmembrane region" description="Helical" evidence="4">
    <location>
        <begin position="363"/>
        <end position="384"/>
    </location>
</feature>
<accession>A0A7H0GQ49</accession>
<evidence type="ECO:0000313" key="5">
    <source>
        <dbReference type="EMBL" id="QNP50415.1"/>
    </source>
</evidence>
<keyword evidence="2 4" id="KW-1133">Transmembrane helix</keyword>
<dbReference type="EMBL" id="CP060783">
    <property type="protein sequence ID" value="QNP50415.1"/>
    <property type="molecule type" value="Genomic_DNA"/>
</dbReference>
<keyword evidence="1 4" id="KW-0812">Transmembrane</keyword>
<feature type="transmembrane region" description="Helical" evidence="4">
    <location>
        <begin position="116"/>
        <end position="134"/>
    </location>
</feature>
<protein>
    <submittedName>
        <fullName evidence="5">MFS transporter</fullName>
    </submittedName>
</protein>
<evidence type="ECO:0000256" key="4">
    <source>
        <dbReference type="SAM" id="Phobius"/>
    </source>
</evidence>
<evidence type="ECO:0000256" key="2">
    <source>
        <dbReference type="ARBA" id="ARBA00022989"/>
    </source>
</evidence>
<feature type="transmembrane region" description="Helical" evidence="4">
    <location>
        <begin position="210"/>
        <end position="232"/>
    </location>
</feature>
<keyword evidence="3 4" id="KW-0472">Membrane</keyword>
<dbReference type="InterPro" id="IPR050327">
    <property type="entry name" value="Proton-linked_MCT"/>
</dbReference>
<feature type="transmembrane region" description="Helical" evidence="4">
    <location>
        <begin position="20"/>
        <end position="39"/>
    </location>
</feature>
<feature type="transmembrane region" description="Helical" evidence="4">
    <location>
        <begin position="140"/>
        <end position="158"/>
    </location>
</feature>
<evidence type="ECO:0000256" key="3">
    <source>
        <dbReference type="ARBA" id="ARBA00023136"/>
    </source>
</evidence>
<feature type="transmembrane region" description="Helical" evidence="4">
    <location>
        <begin position="334"/>
        <end position="357"/>
    </location>
</feature>
<feature type="transmembrane region" description="Helical" evidence="4">
    <location>
        <begin position="51"/>
        <end position="72"/>
    </location>
</feature>
<reference evidence="5 6" key="1">
    <citation type="submission" date="2020-08" db="EMBL/GenBank/DDBJ databases">
        <title>Genome sequence of Diaphorobacter aerolatus KACC 16536T.</title>
        <authorList>
            <person name="Hyun D.-W."/>
            <person name="Bae J.-W."/>
        </authorList>
    </citation>
    <scope>NUCLEOTIDE SEQUENCE [LARGE SCALE GENOMIC DNA]</scope>
    <source>
        <strain evidence="5 6">KACC 16536</strain>
    </source>
</reference>
<dbReference type="SUPFAM" id="SSF103473">
    <property type="entry name" value="MFS general substrate transporter"/>
    <property type="match status" value="1"/>
</dbReference>
<dbReference type="PANTHER" id="PTHR11360:SF290">
    <property type="entry name" value="MONOCARBOXYLATE MFS PERMEASE"/>
    <property type="match status" value="1"/>
</dbReference>
<feature type="transmembrane region" description="Helical" evidence="4">
    <location>
        <begin position="244"/>
        <end position="262"/>
    </location>
</feature>
<dbReference type="InterPro" id="IPR011701">
    <property type="entry name" value="MFS"/>
</dbReference>
<dbReference type="PANTHER" id="PTHR11360">
    <property type="entry name" value="MONOCARBOXYLATE TRANSPORTER"/>
    <property type="match status" value="1"/>
</dbReference>
<feature type="transmembrane region" description="Helical" evidence="4">
    <location>
        <begin position="78"/>
        <end position="104"/>
    </location>
</feature>
<dbReference type="Proteomes" id="UP000516028">
    <property type="component" value="Chromosome"/>
</dbReference>
<keyword evidence="6" id="KW-1185">Reference proteome</keyword>
<sequence length="390" mass="41089">MGFYGPPIFLHAVVSANQWSVSLVSAAITLHYLFGAFVVSRLPKLHARHGVPRITLTGAFALALGVVGWSLARQPWQLFAAAILSGAGWVTMSAAGINAMIAPWFERKRPVALSRAYNGASVGGMVFAPLWSLLIAQFGFPAAAGIISVGMLLVMIWLTQRVLNFTPEALGQNVDDLPAGEPSQGAKMSSTPASRIASLPGRALWKSPQFLTLAAAMSLSLFAQSGLVSHLYLLLVPMLGTQGAGWSMTLMTACAVLGRTLFARAVTNTRERRLLSCASFAMQMCGVMLLMTATQSGLPLWCGLVLFGAGLGNAISLPPLIAQADFASADVARVVALIVAVSQALYAFAPLTFAILLKVDASHLGFFVGALALQMLAITALWMGRAKTTA</sequence>